<proteinExistence type="predicted"/>
<organism evidence="1 2">
    <name type="scientific">Manganibacter manganicus</name>
    <dbReference type="NCBI Taxonomy" id="1873176"/>
    <lineage>
        <taxon>Bacteria</taxon>
        <taxon>Pseudomonadati</taxon>
        <taxon>Pseudomonadota</taxon>
        <taxon>Alphaproteobacteria</taxon>
        <taxon>Hyphomicrobiales</taxon>
        <taxon>Phyllobacteriaceae</taxon>
        <taxon>Manganibacter</taxon>
    </lineage>
</organism>
<evidence type="ECO:0000313" key="2">
    <source>
        <dbReference type="Proteomes" id="UP000191905"/>
    </source>
</evidence>
<protein>
    <submittedName>
        <fullName evidence="1">Uncharacterized protein</fullName>
    </submittedName>
</protein>
<name>A0A1V8RP13_9HYPH</name>
<dbReference type="AlphaFoldDB" id="A0A1V8RP13"/>
<sequence length="68" mass="7641">MTEQHKMLFRQSRAHQMEIAASGGGMLCTYPSGRTELTYGSAPYGRHALSAWAFAKRHAAFVNGRKRR</sequence>
<comment type="caution">
    <text evidence="1">The sequence shown here is derived from an EMBL/GenBank/DDBJ whole genome shotgun (WGS) entry which is preliminary data.</text>
</comment>
<dbReference type="Proteomes" id="UP000191905">
    <property type="component" value="Unassembled WGS sequence"/>
</dbReference>
<dbReference type="EMBL" id="MDET01000023">
    <property type="protein sequence ID" value="OQM74927.1"/>
    <property type="molecule type" value="Genomic_DNA"/>
</dbReference>
<reference evidence="1 2" key="1">
    <citation type="journal article" date="2016" name="Int. J. Syst. Evol. Microbiol.">
        <title>Pseudaminobacter manganicus sp. nov., isolated from sludge of a manganese mine.</title>
        <authorList>
            <person name="Li J."/>
            <person name="Huang J."/>
            <person name="Liao S."/>
            <person name="Wang G."/>
        </authorList>
    </citation>
    <scope>NUCLEOTIDE SEQUENCE [LARGE SCALE GENOMIC DNA]</scope>
    <source>
        <strain evidence="1 2">JH-7</strain>
    </source>
</reference>
<accession>A0A1V8RP13</accession>
<gene>
    <name evidence="1" type="ORF">BFN67_04750</name>
</gene>
<evidence type="ECO:0000313" key="1">
    <source>
        <dbReference type="EMBL" id="OQM74927.1"/>
    </source>
</evidence>
<keyword evidence="2" id="KW-1185">Reference proteome</keyword>
<dbReference type="RefSeq" id="WP_080920465.1">
    <property type="nucleotide sequence ID" value="NZ_MDET01000023.1"/>
</dbReference>